<dbReference type="EMBL" id="CM042022">
    <property type="protein sequence ID" value="KAI3816501.1"/>
    <property type="molecule type" value="Genomic_DNA"/>
</dbReference>
<evidence type="ECO:0000313" key="2">
    <source>
        <dbReference type="Proteomes" id="UP001056120"/>
    </source>
</evidence>
<accession>A0ACB9J8P6</accession>
<evidence type="ECO:0000313" key="1">
    <source>
        <dbReference type="EMBL" id="KAI3816501.1"/>
    </source>
</evidence>
<reference evidence="2" key="1">
    <citation type="journal article" date="2022" name="Mol. Ecol. Resour.">
        <title>The genomes of chicory, endive, great burdock and yacon provide insights into Asteraceae palaeo-polyploidization history and plant inulin production.</title>
        <authorList>
            <person name="Fan W."/>
            <person name="Wang S."/>
            <person name="Wang H."/>
            <person name="Wang A."/>
            <person name="Jiang F."/>
            <person name="Liu H."/>
            <person name="Zhao H."/>
            <person name="Xu D."/>
            <person name="Zhang Y."/>
        </authorList>
    </citation>
    <scope>NUCLEOTIDE SEQUENCE [LARGE SCALE GENOMIC DNA]</scope>
    <source>
        <strain evidence="2">cv. Yunnan</strain>
    </source>
</reference>
<name>A0ACB9J8P6_9ASTR</name>
<reference evidence="1 2" key="2">
    <citation type="journal article" date="2022" name="Mol. Ecol. Resour.">
        <title>The genomes of chicory, endive, great burdock and yacon provide insights into Asteraceae paleo-polyploidization history and plant inulin production.</title>
        <authorList>
            <person name="Fan W."/>
            <person name="Wang S."/>
            <person name="Wang H."/>
            <person name="Wang A."/>
            <person name="Jiang F."/>
            <person name="Liu H."/>
            <person name="Zhao H."/>
            <person name="Xu D."/>
            <person name="Zhang Y."/>
        </authorList>
    </citation>
    <scope>NUCLEOTIDE SEQUENCE [LARGE SCALE GENOMIC DNA]</scope>
    <source>
        <strain evidence="2">cv. Yunnan</strain>
        <tissue evidence="1">Leaves</tissue>
    </source>
</reference>
<dbReference type="Proteomes" id="UP001056120">
    <property type="component" value="Linkage Group LG05"/>
</dbReference>
<proteinExistence type="predicted"/>
<gene>
    <name evidence="1" type="ORF">L1987_16200</name>
</gene>
<keyword evidence="2" id="KW-1185">Reference proteome</keyword>
<organism evidence="1 2">
    <name type="scientific">Smallanthus sonchifolius</name>
    <dbReference type="NCBI Taxonomy" id="185202"/>
    <lineage>
        <taxon>Eukaryota</taxon>
        <taxon>Viridiplantae</taxon>
        <taxon>Streptophyta</taxon>
        <taxon>Embryophyta</taxon>
        <taxon>Tracheophyta</taxon>
        <taxon>Spermatophyta</taxon>
        <taxon>Magnoliopsida</taxon>
        <taxon>eudicotyledons</taxon>
        <taxon>Gunneridae</taxon>
        <taxon>Pentapetalae</taxon>
        <taxon>asterids</taxon>
        <taxon>campanulids</taxon>
        <taxon>Asterales</taxon>
        <taxon>Asteraceae</taxon>
        <taxon>Asteroideae</taxon>
        <taxon>Heliantheae alliance</taxon>
        <taxon>Millerieae</taxon>
        <taxon>Smallanthus</taxon>
    </lineage>
</organism>
<comment type="caution">
    <text evidence="1">The sequence shown here is derived from an EMBL/GenBank/DDBJ whole genome shotgun (WGS) entry which is preliminary data.</text>
</comment>
<sequence>MHVEIVPSLTNILSMLTNESQTVHLVLIEEEVWDKDSSVFVDKLGNLNHKIPPKLFLLSNSIGQSNLLSCPPITTKTLRMNMLAGALGGSEDNARNGESLELSSSKLLAGRKMLVVDDNIVNRRVTEVSLMRYGAEVECANTVTKAISLLKLPHSFDACFMDVQMPKMGG</sequence>
<protein>
    <submittedName>
        <fullName evidence="1">Uncharacterized protein</fullName>
    </submittedName>
</protein>